<gene>
    <name evidence="1" type="ORF">C2869_07380</name>
</gene>
<dbReference type="KEGG" id="cate:C2869_07380"/>
<evidence type="ECO:0000313" key="2">
    <source>
        <dbReference type="Proteomes" id="UP000244441"/>
    </source>
</evidence>
<keyword evidence="2" id="KW-1185">Reference proteome</keyword>
<accession>A0A2S0VPW6</accession>
<dbReference type="EMBL" id="CP026604">
    <property type="protein sequence ID" value="AWB66261.1"/>
    <property type="molecule type" value="Genomic_DNA"/>
</dbReference>
<evidence type="ECO:0000313" key="1">
    <source>
        <dbReference type="EMBL" id="AWB66261.1"/>
    </source>
</evidence>
<name>A0A2S0VPW6_9ALTE</name>
<proteinExistence type="predicted"/>
<protein>
    <submittedName>
        <fullName evidence="1">Uncharacterized protein</fullName>
    </submittedName>
</protein>
<reference evidence="1 2" key="1">
    <citation type="submission" date="2018-01" db="EMBL/GenBank/DDBJ databases">
        <title>Genome sequence of a Cantenovulum-like bacteria.</title>
        <authorList>
            <person name="Tan W.R."/>
            <person name="Lau N.-S."/>
            <person name="Go F."/>
            <person name="Amirul A.-A.A."/>
        </authorList>
    </citation>
    <scope>NUCLEOTIDE SEQUENCE [LARGE SCALE GENOMIC DNA]</scope>
    <source>
        <strain evidence="1 2">CCB-QB4</strain>
    </source>
</reference>
<organism evidence="1 2">
    <name type="scientific">Saccharobesus litoralis</name>
    <dbReference type="NCBI Taxonomy" id="2172099"/>
    <lineage>
        <taxon>Bacteria</taxon>
        <taxon>Pseudomonadati</taxon>
        <taxon>Pseudomonadota</taxon>
        <taxon>Gammaproteobacteria</taxon>
        <taxon>Alteromonadales</taxon>
        <taxon>Alteromonadaceae</taxon>
        <taxon>Saccharobesus</taxon>
    </lineage>
</organism>
<sequence>MKCFGCLVRIVQTTTTFQMLTADSPNSASLGYSTATFTADCTAGAINTAVVQYELRGQVFIFALFIN</sequence>
<dbReference type="AlphaFoldDB" id="A0A2S0VPW6"/>
<dbReference type="Proteomes" id="UP000244441">
    <property type="component" value="Chromosome"/>
</dbReference>